<protein>
    <submittedName>
        <fullName evidence="3">OLC1v1020285C1</fullName>
    </submittedName>
</protein>
<dbReference type="PANTHER" id="PTHR34145:SF54">
    <property type="entry name" value="FBD-ASSOCIATED F-BOX PLANT PROTEIN"/>
    <property type="match status" value="1"/>
</dbReference>
<dbReference type="InterPro" id="IPR053772">
    <property type="entry name" value="At1g61320/At1g61330-like"/>
</dbReference>
<gene>
    <name evidence="3" type="ORF">OLC1_LOCUS24497</name>
</gene>
<dbReference type="Pfam" id="PF23622">
    <property type="entry name" value="LRR_At1g61320_AtMIF1"/>
    <property type="match status" value="2"/>
</dbReference>
<dbReference type="Proteomes" id="UP001161247">
    <property type="component" value="Chromosome 9"/>
</dbReference>
<evidence type="ECO:0000313" key="3">
    <source>
        <dbReference type="EMBL" id="CAI9118687.1"/>
    </source>
</evidence>
<proteinExistence type="predicted"/>
<dbReference type="PANTHER" id="PTHR34145">
    <property type="entry name" value="OS02G0105600 PROTEIN"/>
    <property type="match status" value="1"/>
</dbReference>
<dbReference type="AlphaFoldDB" id="A0AAV1EG18"/>
<dbReference type="SUPFAM" id="SSF52047">
    <property type="entry name" value="RNI-like"/>
    <property type="match status" value="2"/>
</dbReference>
<sequence>MDFKKQSGFDWLPEGIVHRILSFLNDDDKDKKARYISQLWSKAYRTSKLMFNERNQLNEFIEQKHKTRPDFTDESNDSMIMSISDEELREVRAMFRQEVNRTLSRYTFGGISLPYKLEITMDFITQDDVDDSANLDKWLKIAMENGVRELEINLLSLNPSGYVIPDCILKSESLTLLYLENCKFPNKLNDNGQISCKNILGLKLWQVLIVDEIFAPLMSSCSTSIELLMIEDCRDLRQVKLINVPCLKELCIYDYRVGPVENGLRVEIYAPNLQYVDLGGIHQPCLIQPEAHQNLRKLKLFDNNVTETFFDDFVNKLPNLNSLSVLHCKGFERMNLTSESLKDLSLMSLDSKAPELDINAPNLTSFDFDQAAILPKLSFRANVSPQMESTLHCNPRIDESWFPRLNETLSELFPSRITLRMDLGEFAKNGSSDDLSSFLDDLFLACCPETISLCSSKDKGGFTVSELAGSMLEKLSEMKNYGMIKEQPLDSVSLSDVCEVLEEGKKVSFKLEYWDSPNCCSSTFDDEPTNEFLLIRIVALDLEDDKEKARNLSQDWSKAYDTYPELYFNGSNQENFGDTLMRCVYGGLSLPYQFKITLDFTNHDVDPASLDKWLKLAVENGVRELKIFVIYANHSSYLIPDCILEAKSSLTMLSLAYCKFPDKPIEVQNLCKKVHTLFLQDISIPDNVFSSMIAGCRVVEVMRMENCPKVKLINVPYLKKLRVANCYEAEIDAPNLQIVELRELYGFRFIETRPYQKLQVLKLEVVWVSREFFANFANKFPHLRSLEVRDCGGCEKIDLTSYSLRNLGFRCNEWTEAVPELKIHAPNLTSFDVDNIGVRIKFPKVSLEVVSTQMKSNVSMSYYSYKDRAWLLGLNEMLSSMFSSKISLEFISSFYGCSLEDKSTEPFPAFDGSFLAYFPETISMKRNSKEWDAYMIGHLQSKLIELYSQNLIKQIEMSLYHAKGKQCQKQPLDWMSTSKVILEYCESCLEIRFDIGWNLPSCCSNSTGDMNQQTKRMRFEK</sequence>
<organism evidence="3 4">
    <name type="scientific">Oldenlandia corymbosa var. corymbosa</name>
    <dbReference type="NCBI Taxonomy" id="529605"/>
    <lineage>
        <taxon>Eukaryota</taxon>
        <taxon>Viridiplantae</taxon>
        <taxon>Streptophyta</taxon>
        <taxon>Embryophyta</taxon>
        <taxon>Tracheophyta</taxon>
        <taxon>Spermatophyta</taxon>
        <taxon>Magnoliopsida</taxon>
        <taxon>eudicotyledons</taxon>
        <taxon>Gunneridae</taxon>
        <taxon>Pentapetalae</taxon>
        <taxon>asterids</taxon>
        <taxon>lamiids</taxon>
        <taxon>Gentianales</taxon>
        <taxon>Rubiaceae</taxon>
        <taxon>Rubioideae</taxon>
        <taxon>Spermacoceae</taxon>
        <taxon>Hedyotis-Oldenlandia complex</taxon>
        <taxon>Oldenlandia</taxon>
    </lineage>
</organism>
<evidence type="ECO:0000313" key="4">
    <source>
        <dbReference type="Proteomes" id="UP001161247"/>
    </source>
</evidence>
<feature type="domain" description="At1g61320/AtMIF1 LRR" evidence="1">
    <location>
        <begin position="118"/>
        <end position="283"/>
    </location>
</feature>
<evidence type="ECO:0000259" key="2">
    <source>
        <dbReference type="Pfam" id="PF24758"/>
    </source>
</evidence>
<feature type="domain" description="At1g61320/AtMIF1 LRR" evidence="1">
    <location>
        <begin position="596"/>
        <end position="741"/>
    </location>
</feature>
<reference evidence="3" key="1">
    <citation type="submission" date="2023-03" db="EMBL/GenBank/DDBJ databases">
        <authorList>
            <person name="Julca I."/>
        </authorList>
    </citation>
    <scope>NUCLEOTIDE SEQUENCE</scope>
</reference>
<keyword evidence="4" id="KW-1185">Reference proteome</keyword>
<dbReference type="Gene3D" id="3.80.10.10">
    <property type="entry name" value="Ribonuclease Inhibitor"/>
    <property type="match status" value="2"/>
</dbReference>
<dbReference type="InterPro" id="IPR032675">
    <property type="entry name" value="LRR_dom_sf"/>
</dbReference>
<dbReference type="InterPro" id="IPR055411">
    <property type="entry name" value="LRR_FXL15/At3g58940/PEG3-like"/>
</dbReference>
<dbReference type="EMBL" id="OX459126">
    <property type="protein sequence ID" value="CAI9118687.1"/>
    <property type="molecule type" value="Genomic_DNA"/>
</dbReference>
<dbReference type="Pfam" id="PF24758">
    <property type="entry name" value="LRR_At5g56370"/>
    <property type="match status" value="1"/>
</dbReference>
<evidence type="ECO:0000259" key="1">
    <source>
        <dbReference type="Pfam" id="PF23622"/>
    </source>
</evidence>
<feature type="domain" description="F-box/LRR-repeat protein 15/At3g58940/PEG3-like LRR" evidence="2">
    <location>
        <begin position="284"/>
        <end position="379"/>
    </location>
</feature>
<accession>A0AAV1EG18</accession>
<dbReference type="InterPro" id="IPR055357">
    <property type="entry name" value="LRR_At1g61320_AtMIF1"/>
</dbReference>
<name>A0AAV1EG18_OLDCO</name>